<sequence length="95" mass="10931">MAALRDLRIDALEFAIRGYFDRRGGRVPAVPNHGFDEIRYETRIQSPETPERIRALVEEAERHCYVLNTLKRAAKISGRIVLNGTLLMEIEHTPE</sequence>
<evidence type="ECO:0000313" key="2">
    <source>
        <dbReference type="Proteomes" id="UP000318509"/>
    </source>
</evidence>
<name>A0A537JVP5_9BACT</name>
<dbReference type="Proteomes" id="UP000318509">
    <property type="component" value="Unassembled WGS sequence"/>
</dbReference>
<gene>
    <name evidence="1" type="ORF">E6H00_15070</name>
</gene>
<dbReference type="InterPro" id="IPR036102">
    <property type="entry name" value="OsmC/Ohrsf"/>
</dbReference>
<reference evidence="1 2" key="1">
    <citation type="journal article" date="2019" name="Nat. Microbiol.">
        <title>Mediterranean grassland soil C-N compound turnover is dependent on rainfall and depth, and is mediated by genomically divergent microorganisms.</title>
        <authorList>
            <person name="Diamond S."/>
            <person name="Andeer P.F."/>
            <person name="Li Z."/>
            <person name="Crits-Christoph A."/>
            <person name="Burstein D."/>
            <person name="Anantharaman K."/>
            <person name="Lane K.R."/>
            <person name="Thomas B.C."/>
            <person name="Pan C."/>
            <person name="Northen T.R."/>
            <person name="Banfield J.F."/>
        </authorList>
    </citation>
    <scope>NUCLEOTIDE SEQUENCE [LARGE SCALE GENOMIC DNA]</scope>
    <source>
        <strain evidence="1">NP_3</strain>
    </source>
</reference>
<organism evidence="1 2">
    <name type="scientific">Candidatus Segetimicrobium genomatis</name>
    <dbReference type="NCBI Taxonomy" id="2569760"/>
    <lineage>
        <taxon>Bacteria</taxon>
        <taxon>Bacillati</taxon>
        <taxon>Candidatus Sysuimicrobiota</taxon>
        <taxon>Candidatus Sysuimicrobiia</taxon>
        <taxon>Candidatus Sysuimicrobiales</taxon>
        <taxon>Candidatus Segetimicrobiaceae</taxon>
        <taxon>Candidatus Segetimicrobium</taxon>
    </lineage>
</organism>
<dbReference type="AlphaFoldDB" id="A0A537JVP5"/>
<dbReference type="InterPro" id="IPR003718">
    <property type="entry name" value="OsmC/Ohr_fam"/>
</dbReference>
<protein>
    <submittedName>
        <fullName evidence="1">OsmC family protein</fullName>
    </submittedName>
</protein>
<evidence type="ECO:0000313" key="1">
    <source>
        <dbReference type="EMBL" id="TMI87618.1"/>
    </source>
</evidence>
<dbReference type="SUPFAM" id="SSF82784">
    <property type="entry name" value="OsmC-like"/>
    <property type="match status" value="1"/>
</dbReference>
<dbReference type="Pfam" id="PF02566">
    <property type="entry name" value="OsmC"/>
    <property type="match status" value="1"/>
</dbReference>
<comment type="caution">
    <text evidence="1">The sequence shown here is derived from an EMBL/GenBank/DDBJ whole genome shotgun (WGS) entry which is preliminary data.</text>
</comment>
<proteinExistence type="predicted"/>
<dbReference type="EMBL" id="VBAK01000153">
    <property type="protein sequence ID" value="TMI87618.1"/>
    <property type="molecule type" value="Genomic_DNA"/>
</dbReference>
<dbReference type="Gene3D" id="3.30.300.20">
    <property type="match status" value="1"/>
</dbReference>
<accession>A0A537JVP5</accession>
<dbReference type="InterPro" id="IPR015946">
    <property type="entry name" value="KH_dom-like_a/b"/>
</dbReference>